<evidence type="ECO:0000256" key="1">
    <source>
        <dbReference type="SAM" id="MobiDB-lite"/>
    </source>
</evidence>
<dbReference type="EMBL" id="CAJNOO010018874">
    <property type="protein sequence ID" value="CAF1528404.1"/>
    <property type="molecule type" value="Genomic_DNA"/>
</dbReference>
<protein>
    <submittedName>
        <fullName evidence="2">Uncharacterized protein</fullName>
    </submittedName>
</protein>
<comment type="caution">
    <text evidence="2">The sequence shown here is derived from an EMBL/GenBank/DDBJ whole genome shotgun (WGS) entry which is preliminary data.</text>
</comment>
<feature type="compositionally biased region" description="Pro residues" evidence="1">
    <location>
        <begin position="8"/>
        <end position="18"/>
    </location>
</feature>
<feature type="non-terminal residue" evidence="2">
    <location>
        <position position="1"/>
    </location>
</feature>
<sequence length="31" mass="3485">MNRQRPGVLPPPPPPPPQSQSFPSSNFEERL</sequence>
<accession>A0A815UWM5</accession>
<dbReference type="Proteomes" id="UP000663882">
    <property type="component" value="Unassembled WGS sequence"/>
</dbReference>
<evidence type="ECO:0000313" key="2">
    <source>
        <dbReference type="EMBL" id="CAF1528404.1"/>
    </source>
</evidence>
<organism evidence="2 3">
    <name type="scientific">Rotaria sordida</name>
    <dbReference type="NCBI Taxonomy" id="392033"/>
    <lineage>
        <taxon>Eukaryota</taxon>
        <taxon>Metazoa</taxon>
        <taxon>Spiralia</taxon>
        <taxon>Gnathifera</taxon>
        <taxon>Rotifera</taxon>
        <taxon>Eurotatoria</taxon>
        <taxon>Bdelloidea</taxon>
        <taxon>Philodinida</taxon>
        <taxon>Philodinidae</taxon>
        <taxon>Rotaria</taxon>
    </lineage>
</organism>
<gene>
    <name evidence="2" type="ORF">RFH988_LOCUS39444</name>
</gene>
<dbReference type="AlphaFoldDB" id="A0A815UWM5"/>
<feature type="non-terminal residue" evidence="2">
    <location>
        <position position="31"/>
    </location>
</feature>
<reference evidence="2" key="1">
    <citation type="submission" date="2021-02" db="EMBL/GenBank/DDBJ databases">
        <authorList>
            <person name="Nowell W R."/>
        </authorList>
    </citation>
    <scope>NUCLEOTIDE SEQUENCE</scope>
</reference>
<name>A0A815UWM5_9BILA</name>
<proteinExistence type="predicted"/>
<evidence type="ECO:0000313" key="3">
    <source>
        <dbReference type="Proteomes" id="UP000663882"/>
    </source>
</evidence>
<feature type="region of interest" description="Disordered" evidence="1">
    <location>
        <begin position="1"/>
        <end position="31"/>
    </location>
</feature>